<name>A0A402CZM2_9BACT</name>
<gene>
    <name evidence="1" type="ORF">CCAX7_59820</name>
</gene>
<dbReference type="AlphaFoldDB" id="A0A402CZM2"/>
<keyword evidence="2" id="KW-1185">Reference proteome</keyword>
<evidence type="ECO:0000313" key="1">
    <source>
        <dbReference type="EMBL" id="BDI33931.1"/>
    </source>
</evidence>
<accession>A0A402CZM2</accession>
<protein>
    <submittedName>
        <fullName evidence="1">Uncharacterized protein</fullName>
    </submittedName>
</protein>
<evidence type="ECO:0000313" key="2">
    <source>
        <dbReference type="Proteomes" id="UP000287394"/>
    </source>
</evidence>
<dbReference type="Proteomes" id="UP000287394">
    <property type="component" value="Chromosome"/>
</dbReference>
<sequence>MPKNHRTNATTASDTDSIKNHNPIFAVLLINAVQSTPNVNGMEISNAKPPLPNSIEFLEAEKIYENKNKEIDSQEDLLRTDLLLGKITIVDEVSISTNITDIDKSLILPNK</sequence>
<reference evidence="1 2" key="1">
    <citation type="journal article" date="2019" name="Int. J. Syst. Evol. Microbiol.">
        <title>Capsulimonas corticalis gen. nov., sp. nov., an aerobic capsulated bacterium, of a novel bacterial order, Capsulimonadales ord. nov., of the class Armatimonadia of the phylum Armatimonadetes.</title>
        <authorList>
            <person name="Li J."/>
            <person name="Kudo C."/>
            <person name="Tonouchi A."/>
        </authorList>
    </citation>
    <scope>NUCLEOTIDE SEQUENCE [LARGE SCALE GENOMIC DNA]</scope>
    <source>
        <strain evidence="1 2">AX-7</strain>
    </source>
</reference>
<proteinExistence type="predicted"/>
<dbReference type="EMBL" id="AP025739">
    <property type="protein sequence ID" value="BDI33931.1"/>
    <property type="molecule type" value="Genomic_DNA"/>
</dbReference>
<dbReference type="KEGG" id="ccot:CCAX7_59820"/>
<organism evidence="1 2">
    <name type="scientific">Capsulimonas corticalis</name>
    <dbReference type="NCBI Taxonomy" id="2219043"/>
    <lineage>
        <taxon>Bacteria</taxon>
        <taxon>Bacillati</taxon>
        <taxon>Armatimonadota</taxon>
        <taxon>Armatimonadia</taxon>
        <taxon>Capsulimonadales</taxon>
        <taxon>Capsulimonadaceae</taxon>
        <taxon>Capsulimonas</taxon>
    </lineage>
</organism>